<organism evidence="1 2">
    <name type="scientific">Sulfuriroseicoccus oceanibius</name>
    <dbReference type="NCBI Taxonomy" id="2707525"/>
    <lineage>
        <taxon>Bacteria</taxon>
        <taxon>Pseudomonadati</taxon>
        <taxon>Verrucomicrobiota</taxon>
        <taxon>Verrucomicrobiia</taxon>
        <taxon>Verrucomicrobiales</taxon>
        <taxon>Verrucomicrobiaceae</taxon>
        <taxon>Sulfuriroseicoccus</taxon>
    </lineage>
</organism>
<keyword evidence="2" id="KW-1185">Reference proteome</keyword>
<evidence type="ECO:0008006" key="3">
    <source>
        <dbReference type="Google" id="ProtNLM"/>
    </source>
</evidence>
<evidence type="ECO:0000313" key="1">
    <source>
        <dbReference type="EMBL" id="QQL43851.1"/>
    </source>
</evidence>
<dbReference type="PROSITE" id="PS51257">
    <property type="entry name" value="PROKAR_LIPOPROTEIN"/>
    <property type="match status" value="1"/>
</dbReference>
<dbReference type="KEGG" id="soa:G3M56_008060"/>
<dbReference type="AlphaFoldDB" id="A0A6B3L8R3"/>
<protein>
    <recommendedName>
        <fullName evidence="3">Lipoprotein</fullName>
    </recommendedName>
</protein>
<sequence>MRWFLMTALSSWIALGAALGCVDRHLPEGMKSVEDALGQAKWVVVGQPKVATVHYFLNGERVTAESALAHLRAGDVNVEAAYRVVLKVGMVVRGELEEDELTVGWRERFNGHFRIPRHAMRQPGVWYLMGDALEQNGSQPVFWTGGLPPGAGKGEAKLVEQELVAEMAALPVDRYFDLGEDLLAPVLWHDEPSGIDRCHVHDEALSKVEVPVRYGDGVGRIISAPDDVAERQFPFARRWVRAVGKPGLVPIEKALVWRCGACGDAERRWRAEHGVSNGALLRLPQP</sequence>
<name>A0A6B3L8R3_9BACT</name>
<dbReference type="EMBL" id="CP066776">
    <property type="protein sequence ID" value="QQL43851.1"/>
    <property type="molecule type" value="Genomic_DNA"/>
</dbReference>
<gene>
    <name evidence="1" type="ORF">G3M56_008060</name>
</gene>
<accession>A0A6B3L8R3</accession>
<evidence type="ECO:0000313" key="2">
    <source>
        <dbReference type="Proteomes" id="UP000475117"/>
    </source>
</evidence>
<reference evidence="1 2" key="1">
    <citation type="submission" date="2020-12" db="EMBL/GenBank/DDBJ databases">
        <title>Sulforoseuscoccus oceanibium gen. nov., sp. nov., a representative of the phylum Verrucomicrobia with special cytoplasmic membrane, and proposal of Sulforoseuscoccusaceae fam. nov.</title>
        <authorList>
            <person name="Xi F."/>
        </authorList>
    </citation>
    <scope>NUCLEOTIDE SEQUENCE [LARGE SCALE GENOMIC DNA]</scope>
    <source>
        <strain evidence="1 2">T37</strain>
    </source>
</reference>
<dbReference type="Proteomes" id="UP000475117">
    <property type="component" value="Chromosome"/>
</dbReference>
<proteinExistence type="predicted"/>
<dbReference type="RefSeq" id="WP_164361862.1">
    <property type="nucleotide sequence ID" value="NZ_CP066776.1"/>
</dbReference>